<organism evidence="12 13">
    <name type="scientific">Paractinoplanes rishiriensis</name>
    <dbReference type="NCBI Taxonomy" id="1050105"/>
    <lineage>
        <taxon>Bacteria</taxon>
        <taxon>Bacillati</taxon>
        <taxon>Actinomycetota</taxon>
        <taxon>Actinomycetes</taxon>
        <taxon>Micromonosporales</taxon>
        <taxon>Micromonosporaceae</taxon>
        <taxon>Paractinoplanes</taxon>
    </lineage>
</organism>
<evidence type="ECO:0000313" key="13">
    <source>
        <dbReference type="Proteomes" id="UP000636960"/>
    </source>
</evidence>
<proteinExistence type="predicted"/>
<dbReference type="InterPro" id="IPR031634">
    <property type="entry name" value="PknG_rubred"/>
</dbReference>
<comment type="caution">
    <text evidence="12">The sequence shown here is derived from an EMBL/GenBank/DDBJ whole genome shotgun (WGS) entry which is preliminary data.</text>
</comment>
<evidence type="ECO:0000256" key="4">
    <source>
        <dbReference type="ARBA" id="ARBA00022741"/>
    </source>
</evidence>
<dbReference type="PANTHER" id="PTHR24363">
    <property type="entry name" value="SERINE/THREONINE PROTEIN KINASE"/>
    <property type="match status" value="1"/>
</dbReference>
<evidence type="ECO:0000256" key="9">
    <source>
        <dbReference type="SAM" id="Coils"/>
    </source>
</evidence>
<accession>A0A919JYN4</accession>
<evidence type="ECO:0000259" key="11">
    <source>
        <dbReference type="PROSITE" id="PS50011"/>
    </source>
</evidence>
<feature type="compositionally biased region" description="Low complexity" evidence="10">
    <location>
        <begin position="37"/>
        <end position="49"/>
    </location>
</feature>
<dbReference type="GO" id="GO:0004674">
    <property type="term" value="F:protein serine/threonine kinase activity"/>
    <property type="evidence" value="ECO:0007669"/>
    <property type="project" value="UniProtKB-KW"/>
</dbReference>
<reference evidence="12" key="1">
    <citation type="submission" date="2021-01" db="EMBL/GenBank/DDBJ databases">
        <title>Whole genome shotgun sequence of Actinoplanes rishiriensis NBRC 108556.</title>
        <authorList>
            <person name="Komaki H."/>
            <person name="Tamura T."/>
        </authorList>
    </citation>
    <scope>NUCLEOTIDE SEQUENCE</scope>
    <source>
        <strain evidence="12">NBRC 108556</strain>
    </source>
</reference>
<name>A0A919JYN4_9ACTN</name>
<dbReference type="FunFam" id="3.30.200.20:FF:000205">
    <property type="entry name" value="Serine/threonine protein kinase"/>
    <property type="match status" value="1"/>
</dbReference>
<dbReference type="InterPro" id="IPR011009">
    <property type="entry name" value="Kinase-like_dom_sf"/>
</dbReference>
<dbReference type="EC" id="2.7.11.1" evidence="1"/>
<evidence type="ECO:0000256" key="2">
    <source>
        <dbReference type="ARBA" id="ARBA00022527"/>
    </source>
</evidence>
<dbReference type="Gene3D" id="1.25.40.10">
    <property type="entry name" value="Tetratricopeptide repeat domain"/>
    <property type="match status" value="1"/>
</dbReference>
<keyword evidence="3" id="KW-0808">Transferase</keyword>
<dbReference type="InterPro" id="IPR031636">
    <property type="entry name" value="PknG_TPR"/>
</dbReference>
<evidence type="ECO:0000256" key="1">
    <source>
        <dbReference type="ARBA" id="ARBA00012513"/>
    </source>
</evidence>
<dbReference type="GO" id="GO:0005524">
    <property type="term" value="F:ATP binding"/>
    <property type="evidence" value="ECO:0007669"/>
    <property type="project" value="UniProtKB-KW"/>
</dbReference>
<comment type="catalytic activity">
    <reaction evidence="7">
        <text>L-threonyl-[protein] + ATP = O-phospho-L-threonyl-[protein] + ADP + H(+)</text>
        <dbReference type="Rhea" id="RHEA:46608"/>
        <dbReference type="Rhea" id="RHEA-COMP:11060"/>
        <dbReference type="Rhea" id="RHEA-COMP:11605"/>
        <dbReference type="ChEBI" id="CHEBI:15378"/>
        <dbReference type="ChEBI" id="CHEBI:30013"/>
        <dbReference type="ChEBI" id="CHEBI:30616"/>
        <dbReference type="ChEBI" id="CHEBI:61977"/>
        <dbReference type="ChEBI" id="CHEBI:456216"/>
        <dbReference type="EC" id="2.7.11.1"/>
    </reaction>
</comment>
<evidence type="ECO:0000313" key="12">
    <source>
        <dbReference type="EMBL" id="GIE97320.1"/>
    </source>
</evidence>
<keyword evidence="13" id="KW-1185">Reference proteome</keyword>
<comment type="catalytic activity">
    <reaction evidence="8">
        <text>L-seryl-[protein] + ATP = O-phospho-L-seryl-[protein] + ADP + H(+)</text>
        <dbReference type="Rhea" id="RHEA:17989"/>
        <dbReference type="Rhea" id="RHEA-COMP:9863"/>
        <dbReference type="Rhea" id="RHEA-COMP:11604"/>
        <dbReference type="ChEBI" id="CHEBI:15378"/>
        <dbReference type="ChEBI" id="CHEBI:29999"/>
        <dbReference type="ChEBI" id="CHEBI:30616"/>
        <dbReference type="ChEBI" id="CHEBI:83421"/>
        <dbReference type="ChEBI" id="CHEBI:456216"/>
        <dbReference type="EC" id="2.7.11.1"/>
    </reaction>
</comment>
<dbReference type="Pfam" id="PF00069">
    <property type="entry name" value="Pkinase"/>
    <property type="match status" value="1"/>
</dbReference>
<dbReference type="AlphaFoldDB" id="A0A919JYN4"/>
<dbReference type="EMBL" id="BOMV01000056">
    <property type="protein sequence ID" value="GIE97320.1"/>
    <property type="molecule type" value="Genomic_DNA"/>
</dbReference>
<evidence type="ECO:0000256" key="3">
    <source>
        <dbReference type="ARBA" id="ARBA00022679"/>
    </source>
</evidence>
<dbReference type="Proteomes" id="UP000636960">
    <property type="component" value="Unassembled WGS sequence"/>
</dbReference>
<dbReference type="RefSeq" id="WP_203784150.1">
    <property type="nucleotide sequence ID" value="NZ_BOMV01000056.1"/>
</dbReference>
<protein>
    <recommendedName>
        <fullName evidence="1">non-specific serine/threonine protein kinase</fullName>
        <ecNumber evidence="1">2.7.11.1</ecNumber>
    </recommendedName>
</protein>
<dbReference type="PANTHER" id="PTHR24363:SF0">
    <property type="entry name" value="SERINE_THREONINE KINASE LIKE DOMAIN CONTAINING 1"/>
    <property type="match status" value="1"/>
</dbReference>
<dbReference type="Pfam" id="PF16918">
    <property type="entry name" value="PknG_TPR"/>
    <property type="match status" value="1"/>
</dbReference>
<evidence type="ECO:0000256" key="7">
    <source>
        <dbReference type="ARBA" id="ARBA00047899"/>
    </source>
</evidence>
<feature type="coiled-coil region" evidence="9">
    <location>
        <begin position="622"/>
        <end position="649"/>
    </location>
</feature>
<feature type="domain" description="Protein kinase" evidence="11">
    <location>
        <begin position="132"/>
        <end position="411"/>
    </location>
</feature>
<gene>
    <name evidence="12" type="ORF">Ari01nite_47850</name>
</gene>
<evidence type="ECO:0000256" key="10">
    <source>
        <dbReference type="SAM" id="MobiDB-lite"/>
    </source>
</evidence>
<feature type="region of interest" description="Disordered" evidence="10">
    <location>
        <begin position="30"/>
        <end position="51"/>
    </location>
</feature>
<keyword evidence="6" id="KW-0067">ATP-binding</keyword>
<keyword evidence="9" id="KW-0175">Coiled coil</keyword>
<evidence type="ECO:0000256" key="6">
    <source>
        <dbReference type="ARBA" id="ARBA00022840"/>
    </source>
</evidence>
<dbReference type="Gene3D" id="1.10.510.10">
    <property type="entry name" value="Transferase(Phosphotransferase) domain 1"/>
    <property type="match status" value="1"/>
</dbReference>
<dbReference type="CDD" id="cd14014">
    <property type="entry name" value="STKc_PknB_like"/>
    <property type="match status" value="1"/>
</dbReference>
<dbReference type="Gene3D" id="3.30.200.20">
    <property type="entry name" value="Phosphorylase Kinase, domain 1"/>
    <property type="match status" value="1"/>
</dbReference>
<dbReference type="FunFam" id="1.10.510.10:FF:000306">
    <property type="entry name" value="Serine/threonine protein kinase"/>
    <property type="match status" value="1"/>
</dbReference>
<keyword evidence="5" id="KW-0418">Kinase</keyword>
<keyword evidence="2" id="KW-0723">Serine/threonine-protein kinase</keyword>
<dbReference type="SUPFAM" id="SSF56112">
    <property type="entry name" value="Protein kinase-like (PK-like)"/>
    <property type="match status" value="1"/>
</dbReference>
<dbReference type="InterPro" id="IPR011990">
    <property type="entry name" value="TPR-like_helical_dom_sf"/>
</dbReference>
<dbReference type="Pfam" id="PF16919">
    <property type="entry name" value="PknG_rubred"/>
    <property type="match status" value="1"/>
</dbReference>
<evidence type="ECO:0000256" key="5">
    <source>
        <dbReference type="ARBA" id="ARBA00022777"/>
    </source>
</evidence>
<keyword evidence="4" id="KW-0547">Nucleotide-binding</keyword>
<dbReference type="InterPro" id="IPR000719">
    <property type="entry name" value="Prot_kinase_dom"/>
</dbReference>
<dbReference type="SUPFAM" id="SSF48452">
    <property type="entry name" value="TPR-like"/>
    <property type="match status" value="1"/>
</dbReference>
<dbReference type="PROSITE" id="PS50011">
    <property type="entry name" value="PROTEIN_KINASE_DOM"/>
    <property type="match status" value="1"/>
</dbReference>
<evidence type="ECO:0000256" key="8">
    <source>
        <dbReference type="ARBA" id="ARBA00048679"/>
    </source>
</evidence>
<sequence>MRCERDCPGTIEDGYCDTCGMAPAAKKTETAPSLSIRTAASGSGRSARTASRRRFGGGLVDVAPVVQADPATAVMTRAEVPEAKRYCAKCANPVGRSRGERTGRTAGFCPSCGEAFNFTPKLGKGDLVGGQYEVVGALAHGGLGWIYLAVDKNVSDRWVVLKGLLNAGDEDALAAAVAERRFLAEVEHPNIVKIYNFVEHDGAGYIVMEYVGGQSLKDMLKERRAAAGGKPDPLPADQALAFVLEIMPAFGYLHDRGLIFCDFKPDNVIQSGDQMRLIDLGGVVHVDDLDAAIYGTVGYQAPEMATEGPSIASDVFTIGRTLAVLTTDFRGYQSTFKDTLPDRDEFEVYRRHESYYRLLLRATRIDPRERFVDAAEMTEQMLGVLRQVLAADGQPRPATSRLFTGELRTDLRADDPRWQDLPAPLVDLTDPAAAFLVTVTVTDPAQVLALLRTAPADTVEVRLRALRAQIDLGARSGRFDDAFRARDELLAGDAADWRVAWYDGLIALATGAHEVARQRFDAVWSALPGELAPQLALGLALELAGDPAAAGYYDVVSRTDPAFTTAAAGLARCRLGAGDRSGAVEAWNRVPGTSSAYRTSQVGAVRALVQSHPSSRSDVSSLAAAAALIERLEVEAAQLAALRAELLEEALRSVAGGRVLLPATVLGSTRRGEIGERDIRFALESAYREMAQAAHGAEKIRLVDLANASRPRTRT</sequence>